<dbReference type="GO" id="GO:0046654">
    <property type="term" value="P:tetrahydrofolate biosynthetic process"/>
    <property type="evidence" value="ECO:0007669"/>
    <property type="project" value="UniProtKB-UniPathway"/>
</dbReference>
<dbReference type="Pfam" id="PF00809">
    <property type="entry name" value="Pterin_bind"/>
    <property type="match status" value="1"/>
</dbReference>
<dbReference type="InterPro" id="IPR000489">
    <property type="entry name" value="Pterin-binding_dom"/>
</dbReference>
<comment type="function">
    <text evidence="12">Catalyzes the condensation of para-aminobenzoate (pABA) with 6-hydroxymethyl-7,8-dihydropterin diphosphate (DHPt-PP) to form 7,8-dihydropteroate (H2Pte), the immediate precursor of folate derivatives.</text>
</comment>
<keyword evidence="10 12" id="KW-0289">Folate biosynthesis</keyword>
<dbReference type="EC" id="2.5.1.15" evidence="5 12"/>
<dbReference type="PROSITE" id="PS50972">
    <property type="entry name" value="PTERIN_BINDING"/>
    <property type="match status" value="1"/>
</dbReference>
<dbReference type="HOGENOM" id="CLU_008023_0_1_11"/>
<evidence type="ECO:0000256" key="1">
    <source>
        <dbReference type="ARBA" id="ARBA00000012"/>
    </source>
</evidence>
<dbReference type="Proteomes" id="UP000008914">
    <property type="component" value="Chromosome"/>
</dbReference>
<evidence type="ECO:0000256" key="9">
    <source>
        <dbReference type="ARBA" id="ARBA00022842"/>
    </source>
</evidence>
<dbReference type="eggNOG" id="COG0294">
    <property type="taxonomic scope" value="Bacteria"/>
</dbReference>
<evidence type="ECO:0000256" key="11">
    <source>
        <dbReference type="ARBA" id="ARBA00030193"/>
    </source>
</evidence>
<evidence type="ECO:0000256" key="13">
    <source>
        <dbReference type="SAM" id="MobiDB-lite"/>
    </source>
</evidence>
<dbReference type="GO" id="GO:0046656">
    <property type="term" value="P:folic acid biosynthetic process"/>
    <property type="evidence" value="ECO:0007669"/>
    <property type="project" value="UniProtKB-KW"/>
</dbReference>
<dbReference type="InterPro" id="IPR011005">
    <property type="entry name" value="Dihydropteroate_synth-like_sf"/>
</dbReference>
<dbReference type="RefSeq" id="WP_013491468.1">
    <property type="nucleotide sequence ID" value="NC_014830.1"/>
</dbReference>
<dbReference type="EMBL" id="CP002343">
    <property type="protein sequence ID" value="ADU47147.1"/>
    <property type="molecule type" value="Genomic_DNA"/>
</dbReference>
<name>E6S9V7_INTC7</name>
<evidence type="ECO:0000256" key="12">
    <source>
        <dbReference type="RuleBase" id="RU361205"/>
    </source>
</evidence>
<dbReference type="PANTHER" id="PTHR20941:SF1">
    <property type="entry name" value="FOLIC ACID SYNTHESIS PROTEIN FOL1"/>
    <property type="match status" value="1"/>
</dbReference>
<dbReference type="InterPro" id="IPR045031">
    <property type="entry name" value="DHP_synth-like"/>
</dbReference>
<dbReference type="InterPro" id="IPR006390">
    <property type="entry name" value="DHP_synth_dom"/>
</dbReference>
<dbReference type="STRING" id="710696.Intca_0602"/>
<sequence length="310" mass="32279">MSASDAAALAAAALVAERDRTLVMGVVNVTPDSFSDGGVWFEPEAALAHGREVLAAGADIVDVGGESTRPGADRPSVEEELRRVLPVIRDLAERGAVVSIDTMRAEVAAAALDAGAGIVNDVSGGLADPEMVPLVARAGVPYIAMHWRGHSADMQALAAYDDVVADVCRELGSRRDELLEAGVNEDLLVLDPGLGFSKTAEHNWALMAALPELHELGHPVLLGASRKTFLGRLRQSPGEPPRPPADRDLETTATSVMAAMAGLWCVRVHDVASTVRVLSVVSAALAHLPSTPGGAQGQEGGDTLAEAFRD</sequence>
<keyword evidence="8 12" id="KW-0479">Metal-binding</keyword>
<dbReference type="GO" id="GO:0046872">
    <property type="term" value="F:metal ion binding"/>
    <property type="evidence" value="ECO:0007669"/>
    <property type="project" value="UniProtKB-KW"/>
</dbReference>
<evidence type="ECO:0000256" key="4">
    <source>
        <dbReference type="ARBA" id="ARBA00009503"/>
    </source>
</evidence>
<dbReference type="GO" id="GO:0004156">
    <property type="term" value="F:dihydropteroate synthase activity"/>
    <property type="evidence" value="ECO:0007669"/>
    <property type="project" value="UniProtKB-EC"/>
</dbReference>
<evidence type="ECO:0000256" key="2">
    <source>
        <dbReference type="ARBA" id="ARBA00001946"/>
    </source>
</evidence>
<feature type="domain" description="Pterin-binding" evidence="14">
    <location>
        <begin position="21"/>
        <end position="279"/>
    </location>
</feature>
<dbReference type="UniPathway" id="UPA00077">
    <property type="reaction ID" value="UER00156"/>
</dbReference>
<dbReference type="AlphaFoldDB" id="E6S9V7"/>
<comment type="similarity">
    <text evidence="4 12">Belongs to the DHPS family.</text>
</comment>
<evidence type="ECO:0000313" key="16">
    <source>
        <dbReference type="Proteomes" id="UP000008914"/>
    </source>
</evidence>
<evidence type="ECO:0000259" key="14">
    <source>
        <dbReference type="PROSITE" id="PS50972"/>
    </source>
</evidence>
<comment type="pathway">
    <text evidence="3 12">Cofactor biosynthesis; tetrahydrofolate biosynthesis; 7,8-dihydrofolate from 2-amino-4-hydroxy-6-hydroxymethyl-7,8-dihydropteridine diphosphate and 4-aminobenzoate: step 1/2.</text>
</comment>
<comment type="catalytic activity">
    <reaction evidence="1">
        <text>(7,8-dihydropterin-6-yl)methyl diphosphate + 4-aminobenzoate = 7,8-dihydropteroate + diphosphate</text>
        <dbReference type="Rhea" id="RHEA:19949"/>
        <dbReference type="ChEBI" id="CHEBI:17836"/>
        <dbReference type="ChEBI" id="CHEBI:17839"/>
        <dbReference type="ChEBI" id="CHEBI:33019"/>
        <dbReference type="ChEBI" id="CHEBI:72950"/>
        <dbReference type="EC" id="2.5.1.15"/>
    </reaction>
</comment>
<comment type="cofactor">
    <cofactor evidence="2 12">
        <name>Mg(2+)</name>
        <dbReference type="ChEBI" id="CHEBI:18420"/>
    </cofactor>
</comment>
<evidence type="ECO:0000256" key="7">
    <source>
        <dbReference type="ARBA" id="ARBA00022679"/>
    </source>
</evidence>
<dbReference type="FunFam" id="3.20.20.20:FF:000006">
    <property type="entry name" value="Dihydropteroate synthase"/>
    <property type="match status" value="1"/>
</dbReference>
<evidence type="ECO:0000256" key="5">
    <source>
        <dbReference type="ARBA" id="ARBA00012458"/>
    </source>
</evidence>
<reference evidence="15 16" key="1">
    <citation type="journal article" date="2010" name="Stand. Genomic Sci.">
        <title>Complete genome sequence of Intrasporangium calvum type strain (7 KIP).</title>
        <authorList>
            <person name="Del Rio T.G."/>
            <person name="Chertkov O."/>
            <person name="Yasawong M."/>
            <person name="Lucas S."/>
            <person name="Deshpande S."/>
            <person name="Cheng J.F."/>
            <person name="Detter C."/>
            <person name="Tapia R."/>
            <person name="Han C."/>
            <person name="Goodwin L."/>
            <person name="Pitluck S."/>
            <person name="Liolios K."/>
            <person name="Ivanova N."/>
            <person name="Mavromatis K."/>
            <person name="Pati A."/>
            <person name="Chen A."/>
            <person name="Palaniappan K."/>
            <person name="Land M."/>
            <person name="Hauser L."/>
            <person name="Chang Y.J."/>
            <person name="Jeffries C.D."/>
            <person name="Rohde M."/>
            <person name="Pukall R."/>
            <person name="Sikorski J."/>
            <person name="Goker M."/>
            <person name="Woyke T."/>
            <person name="Bristow J."/>
            <person name="Eisen J.A."/>
            <person name="Markowitz V."/>
            <person name="Hugenholtz P."/>
            <person name="Kyrpides N.C."/>
            <person name="Klenk H.P."/>
            <person name="Lapidus A."/>
        </authorList>
    </citation>
    <scope>NUCLEOTIDE SEQUENCE [LARGE SCALE GENOMIC DNA]</scope>
    <source>
        <strain evidence="16">ATCC 23552 / DSM 43043 / JCM 3097 / NBRC 12989 / 7 KIP</strain>
    </source>
</reference>
<evidence type="ECO:0000256" key="10">
    <source>
        <dbReference type="ARBA" id="ARBA00022909"/>
    </source>
</evidence>
<dbReference type="OrthoDB" id="9811744at2"/>
<evidence type="ECO:0000256" key="8">
    <source>
        <dbReference type="ARBA" id="ARBA00022723"/>
    </source>
</evidence>
<dbReference type="SUPFAM" id="SSF51717">
    <property type="entry name" value="Dihydropteroate synthetase-like"/>
    <property type="match status" value="1"/>
</dbReference>
<accession>E6S9V7</accession>
<dbReference type="PROSITE" id="PS00793">
    <property type="entry name" value="DHPS_2"/>
    <property type="match status" value="1"/>
</dbReference>
<feature type="region of interest" description="Disordered" evidence="13">
    <location>
        <begin position="288"/>
        <end position="310"/>
    </location>
</feature>
<dbReference type="NCBIfam" id="TIGR01496">
    <property type="entry name" value="DHPS"/>
    <property type="match status" value="1"/>
</dbReference>
<dbReference type="KEGG" id="ica:Intca_0602"/>
<dbReference type="CDD" id="cd00739">
    <property type="entry name" value="DHPS"/>
    <property type="match status" value="1"/>
</dbReference>
<dbReference type="GO" id="GO:0005829">
    <property type="term" value="C:cytosol"/>
    <property type="evidence" value="ECO:0007669"/>
    <property type="project" value="TreeGrafter"/>
</dbReference>
<evidence type="ECO:0000256" key="3">
    <source>
        <dbReference type="ARBA" id="ARBA00004763"/>
    </source>
</evidence>
<organism evidence="15 16">
    <name type="scientific">Intrasporangium calvum (strain ATCC 23552 / DSM 43043 / JCM 3097 / NBRC 12989 / NCIMB 10167 / NRRL B-3866 / 7 KIP)</name>
    <dbReference type="NCBI Taxonomy" id="710696"/>
    <lineage>
        <taxon>Bacteria</taxon>
        <taxon>Bacillati</taxon>
        <taxon>Actinomycetota</taxon>
        <taxon>Actinomycetes</taxon>
        <taxon>Micrococcales</taxon>
        <taxon>Intrasporangiaceae</taxon>
        <taxon>Intrasporangium</taxon>
    </lineage>
</organism>
<protein>
    <recommendedName>
        <fullName evidence="6 12">Dihydropteroate synthase</fullName>
        <shortName evidence="12">DHPS</shortName>
        <ecNumber evidence="5 12">2.5.1.15</ecNumber>
    </recommendedName>
    <alternativeName>
        <fullName evidence="11 12">Dihydropteroate pyrophosphorylase</fullName>
    </alternativeName>
</protein>
<keyword evidence="9 12" id="KW-0460">Magnesium</keyword>
<proteinExistence type="inferred from homology"/>
<dbReference type="PROSITE" id="PS00792">
    <property type="entry name" value="DHPS_1"/>
    <property type="match status" value="1"/>
</dbReference>
<keyword evidence="16" id="KW-1185">Reference proteome</keyword>
<dbReference type="Gene3D" id="3.20.20.20">
    <property type="entry name" value="Dihydropteroate synthase-like"/>
    <property type="match status" value="1"/>
</dbReference>
<gene>
    <name evidence="15" type="ordered locus">Intca_0602</name>
</gene>
<dbReference type="PANTHER" id="PTHR20941">
    <property type="entry name" value="FOLATE SYNTHESIS PROTEINS"/>
    <property type="match status" value="1"/>
</dbReference>
<evidence type="ECO:0000256" key="6">
    <source>
        <dbReference type="ARBA" id="ARBA00016919"/>
    </source>
</evidence>
<keyword evidence="7 12" id="KW-0808">Transferase</keyword>
<evidence type="ECO:0000313" key="15">
    <source>
        <dbReference type="EMBL" id="ADU47147.1"/>
    </source>
</evidence>